<name>A0AAJ5VVM2_9HYPH</name>
<dbReference type="Gene3D" id="3.50.50.60">
    <property type="entry name" value="FAD/NAD(P)-binding domain"/>
    <property type="match status" value="1"/>
</dbReference>
<evidence type="ECO:0000313" key="2">
    <source>
        <dbReference type="EMBL" id="WEK04710.1"/>
    </source>
</evidence>
<protein>
    <submittedName>
        <fullName evidence="2">FAD-dependent monooxygenase</fullName>
    </submittedName>
</protein>
<gene>
    <name evidence="2" type="ORF">P0Y65_00165</name>
</gene>
<dbReference type="InterPro" id="IPR036188">
    <property type="entry name" value="FAD/NAD-bd_sf"/>
</dbReference>
<organism evidence="2 3">
    <name type="scientific">Candidatus Devosia phytovorans</name>
    <dbReference type="NCBI Taxonomy" id="3121372"/>
    <lineage>
        <taxon>Bacteria</taxon>
        <taxon>Pseudomonadati</taxon>
        <taxon>Pseudomonadota</taxon>
        <taxon>Alphaproteobacteria</taxon>
        <taxon>Hyphomicrobiales</taxon>
        <taxon>Devosiaceae</taxon>
        <taxon>Devosia</taxon>
    </lineage>
</organism>
<dbReference type="Proteomes" id="UP001217476">
    <property type="component" value="Chromosome"/>
</dbReference>
<evidence type="ECO:0000259" key="1">
    <source>
        <dbReference type="Pfam" id="PF01494"/>
    </source>
</evidence>
<keyword evidence="2" id="KW-0503">Monooxygenase</keyword>
<dbReference type="Pfam" id="PF01494">
    <property type="entry name" value="FAD_binding_3"/>
    <property type="match status" value="1"/>
</dbReference>
<sequence>MTKKVLISGASIAGNATAWWLGHYGFDVTVVEKADSFRDGGQNIDIRDAGRDVLKKMGLEQAALANGTGEEGTAWVHADGSVIAEFDTKDMGADGPTAEMEILRGDLARLLYEPAQKHASYRFGDSIKALEEIGDQLSVTFESGKTETFAAVVIAEGVGSATRDIIFPGENDPRWLDMSIGYFTVPKTSADDKLWRWYHTTGGRSASLRPDQHGTMRAMLTVQKPAGEEADLTPEQQKEWLAEQFGDVDWETPRILEAMASSEDFYFDVLRQVRMPTWSKGRVVLTGDAAWCVTPLGGVGATLAVIGAYVLAGEMAEQGDVASAFTRYEARLRKFVDDAQGIPKIAPRMANPHSRLGLALLYGTLKLASTPGVRQSIGKLLAGKSDDFVLPDYRSPLG</sequence>
<dbReference type="PRINTS" id="PR00420">
    <property type="entry name" value="RNGMNOXGNASE"/>
</dbReference>
<dbReference type="GO" id="GO:0071949">
    <property type="term" value="F:FAD binding"/>
    <property type="evidence" value="ECO:0007669"/>
    <property type="project" value="InterPro"/>
</dbReference>
<dbReference type="EMBL" id="CP119312">
    <property type="protein sequence ID" value="WEK04710.1"/>
    <property type="molecule type" value="Genomic_DNA"/>
</dbReference>
<dbReference type="AlphaFoldDB" id="A0AAJ5VVM2"/>
<dbReference type="InterPro" id="IPR051704">
    <property type="entry name" value="FAD_aromatic-hydroxylase"/>
</dbReference>
<proteinExistence type="predicted"/>
<dbReference type="SUPFAM" id="SSF51905">
    <property type="entry name" value="FAD/NAD(P)-binding domain"/>
    <property type="match status" value="1"/>
</dbReference>
<dbReference type="Gene3D" id="3.30.9.10">
    <property type="entry name" value="D-Amino Acid Oxidase, subunit A, domain 2"/>
    <property type="match status" value="1"/>
</dbReference>
<dbReference type="GO" id="GO:0004497">
    <property type="term" value="F:monooxygenase activity"/>
    <property type="evidence" value="ECO:0007669"/>
    <property type="project" value="UniProtKB-KW"/>
</dbReference>
<evidence type="ECO:0000313" key="3">
    <source>
        <dbReference type="Proteomes" id="UP001217476"/>
    </source>
</evidence>
<dbReference type="InterPro" id="IPR002938">
    <property type="entry name" value="FAD-bd"/>
</dbReference>
<feature type="domain" description="FAD-binding" evidence="1">
    <location>
        <begin position="4"/>
        <end position="317"/>
    </location>
</feature>
<keyword evidence="2" id="KW-0560">Oxidoreductase</keyword>
<dbReference type="PANTHER" id="PTHR46865">
    <property type="entry name" value="OXIDOREDUCTASE-RELATED"/>
    <property type="match status" value="1"/>
</dbReference>
<dbReference type="PANTHER" id="PTHR46865:SF2">
    <property type="entry name" value="MONOOXYGENASE"/>
    <property type="match status" value="1"/>
</dbReference>
<reference evidence="2" key="1">
    <citation type="submission" date="2023-03" db="EMBL/GenBank/DDBJ databases">
        <title>Andean soil-derived lignocellulolytic bacterial consortium as a source of novel taxa and putative plastic-active enzymes.</title>
        <authorList>
            <person name="Diaz-Garcia L."/>
            <person name="Chuvochina M."/>
            <person name="Feuerriegel G."/>
            <person name="Bunk B."/>
            <person name="Sproer C."/>
            <person name="Streit W.R."/>
            <person name="Rodriguez L.M."/>
            <person name="Overmann J."/>
            <person name="Jimenez D.J."/>
        </authorList>
    </citation>
    <scope>NUCLEOTIDE SEQUENCE</scope>
    <source>
        <strain evidence="2">MAG 4196</strain>
    </source>
</reference>
<accession>A0AAJ5VVM2</accession>